<feature type="region of interest" description="Disordered" evidence="3">
    <location>
        <begin position="429"/>
        <end position="504"/>
    </location>
</feature>
<dbReference type="RefSeq" id="WP_089368569.1">
    <property type="nucleotide sequence ID" value="NZ_CP011036.1"/>
</dbReference>
<feature type="compositionally biased region" description="Polar residues" evidence="3">
    <location>
        <begin position="900"/>
        <end position="911"/>
    </location>
</feature>
<feature type="region of interest" description="Disordered" evidence="3">
    <location>
        <begin position="1109"/>
        <end position="1138"/>
    </location>
</feature>
<evidence type="ECO:0000256" key="5">
    <source>
        <dbReference type="SAM" id="SignalP"/>
    </source>
</evidence>
<dbReference type="PANTHER" id="PTHR43941">
    <property type="entry name" value="STRUCTURAL MAINTENANCE OF CHROMOSOMES PROTEIN 2"/>
    <property type="match status" value="1"/>
</dbReference>
<reference evidence="6 7" key="1">
    <citation type="submission" date="2015-03" db="EMBL/GenBank/DDBJ databases">
        <authorList>
            <person name="Xie B.-B."/>
            <person name="Rong J.-C."/>
            <person name="Qin Q.-L."/>
            <person name="Zhang Y.-Z."/>
        </authorList>
    </citation>
    <scope>NUCLEOTIDE SEQUENCE [LARGE SCALE GENOMIC DNA]</scope>
    <source>
        <strain evidence="6 7">KMM 661</strain>
    </source>
</reference>
<sequence length="1365" mass="151329">MRGLASLIILASALIVTSVYSQDSTQLKGPKGVDYGAQGRTIGPIKPTDTLWRIAVKVRPDNSVSIYQVMQALYNKNPNSFLEQNLNHMQSGAYLNIPTLAEIKSVSSELARQRSEQDDKLWEKKKNGTLTQSEINTAQTKVTQARKVDVDEAKKELQKELNDIKTDQSNRLVELQQQFKSSVNNVEEILVENNKLKKQLTGISQELKNLREQLGQDSEIQLQLKDLIVKQNEIIAQQKIEDVKQDAEFDLGALLSNPLVLILLMTIPALLIIFAVVMLLRKRANNTEQNNQDDDEFLPQTPVYSSDDSDDVVSAASHEDPIIPDPLDDLSVQLDDGISDDALLDDDVAFDDSLDDSNLLDQDELEGLLSDDIIFDDENGQDDDELDIFMQQGFDEPVDESLEDTIDLDLNTSQSSDDILSADDLDSLFDEDDSLPEIESSDSDKVAPGSGDSHDEISAFSEELASEDDDFDIDDLLESEQSSTPNNAEELVEENDDFDLDDIDSLIDEANVQGDDLLEEQSSATELVEENDDVDIDDIDSLIDEVSEQSDDLPEEQSSATELVEENDDFDLDDIDSLIDEVSEQGDDLLEEQSSVTELVEENDDFDIDDIDSLIDEANVQGDDLPEEQSSATERVEKNDDVDIDDIDSLIDEVSEQGDDLPEEQSSVTELVEKNDDVDIGDIDNSIDEVSEQTDEEQPETALEEQNNTAELVEETDDVDLDNIDDIDNLIDEASEHGDEEQPETPLEEQNNIAELVEETDDVDLDNIDDIDSLIDEANEQSDEEQPETALEEQNNTAELVEETDDVDLDNIDDIDSLIDEASVQGDEEQPETPLEEQNNTAELVEETDDFDLDDIDSLIDNLDDDLDEHDTQIDTALAESVEDLEKAQQELNSEDAESVASSLSENTGSALESEPELTVEDQDDFGDSMIEDYSDTSQTLLDPEDALEEYNDENLKSVDELLNELQQASDDEEYVETPQWSVDDLNDVTEAELGDDPLGIENDESELLADESVPDVAAADVTAPNEDLDVDEYPELDLNDDAILAADEQQAFTPQELQGDNLDGDAKDIASSQAEQDLANSLLAGGNLDSLDDDFDDELLIENDFSELDSEQQNEDELLPITSPPEVDASNSSEQQLNDDVSDDLLNEVDDIQIEQLNEELDEKLIDEQTNVDREAALMPTELPHNGEVASDDELDDEFMADLTQTDFDALLNELADADELDIADSSEFDVDFNNLLSDEIDTDESALVPQPTVNSNTIEQTSKDEFVDIDALLEQSDDADTEHEPYDDVNMDVGLGDFDSLLAGDNPTDVDAESGGYSAKLDLARAYIEIDDFDSALKVIEDVINKGPEEVQQEALSLKAKLK</sequence>
<name>A0AAC9UGE0_9GAMM</name>
<feature type="compositionally biased region" description="Acidic residues" evidence="3">
    <location>
        <begin position="678"/>
        <end position="703"/>
    </location>
</feature>
<dbReference type="Gene3D" id="1.20.58.2200">
    <property type="match status" value="1"/>
</dbReference>
<keyword evidence="4" id="KW-1133">Transmembrane helix</keyword>
<dbReference type="PANTHER" id="PTHR43941:SF1">
    <property type="entry name" value="STRUCTURAL MAINTENANCE OF CHROMOSOMES PROTEIN 2"/>
    <property type="match status" value="1"/>
</dbReference>
<feature type="region of interest" description="Disordered" evidence="3">
    <location>
        <begin position="288"/>
        <end position="328"/>
    </location>
</feature>
<dbReference type="NCBIfam" id="TIGR03504">
    <property type="entry name" value="FimV_Cterm"/>
    <property type="match status" value="1"/>
</dbReference>
<feature type="compositionally biased region" description="Acidic residues" evidence="3">
    <location>
        <begin position="642"/>
        <end position="663"/>
    </location>
</feature>
<feature type="region of interest" description="Disordered" evidence="3">
    <location>
        <begin position="618"/>
        <end position="753"/>
    </location>
</feature>
<keyword evidence="1" id="KW-0802">TPR repeat</keyword>
<evidence type="ECO:0000313" key="6">
    <source>
        <dbReference type="EMBL" id="ASM54730.1"/>
    </source>
</evidence>
<feature type="compositionally biased region" description="Acidic residues" evidence="3">
    <location>
        <begin position="429"/>
        <end position="441"/>
    </location>
</feature>
<protein>
    <submittedName>
        <fullName evidence="6">Pilus assembly protein FimV</fullName>
    </submittedName>
</protein>
<feature type="chain" id="PRO_5042016569" evidence="5">
    <location>
        <begin position="22"/>
        <end position="1365"/>
    </location>
</feature>
<feature type="coiled-coil region" evidence="2">
    <location>
        <begin position="147"/>
        <end position="213"/>
    </location>
</feature>
<dbReference type="InterPro" id="IPR020012">
    <property type="entry name" value="LysM_FimV"/>
</dbReference>
<evidence type="ECO:0000256" key="1">
    <source>
        <dbReference type="PROSITE-ProRule" id="PRU00339"/>
    </source>
</evidence>
<keyword evidence="4" id="KW-0812">Transmembrane</keyword>
<evidence type="ECO:0000313" key="7">
    <source>
        <dbReference type="Proteomes" id="UP000198329"/>
    </source>
</evidence>
<evidence type="ECO:0000256" key="4">
    <source>
        <dbReference type="SAM" id="Phobius"/>
    </source>
</evidence>
<keyword evidence="7" id="KW-1185">Reference proteome</keyword>
<feature type="signal peptide" evidence="5">
    <location>
        <begin position="1"/>
        <end position="21"/>
    </location>
</feature>
<feature type="compositionally biased region" description="Acidic residues" evidence="3">
    <location>
        <begin position="464"/>
        <end position="478"/>
    </location>
</feature>
<dbReference type="KEGG" id="png:PNIG_a2748"/>
<dbReference type="InterPro" id="IPR019734">
    <property type="entry name" value="TPR_rpt"/>
</dbReference>
<feature type="compositionally biased region" description="Acidic residues" evidence="3">
    <location>
        <begin position="775"/>
        <end position="791"/>
    </location>
</feature>
<feature type="compositionally biased region" description="Acidic residues" evidence="3">
    <location>
        <begin position="712"/>
        <end position="747"/>
    </location>
</feature>
<gene>
    <name evidence="6" type="primary">fimV</name>
    <name evidence="6" type="ORF">PNIG_a2748</name>
</gene>
<feature type="region of interest" description="Disordered" evidence="3">
    <location>
        <begin position="546"/>
        <end position="570"/>
    </location>
</feature>
<feature type="compositionally biased region" description="Acidic residues" evidence="3">
    <location>
        <begin position="490"/>
        <end position="504"/>
    </location>
</feature>
<dbReference type="Proteomes" id="UP000198329">
    <property type="component" value="Chromosome I"/>
</dbReference>
<dbReference type="GeneID" id="300942382"/>
<feature type="transmembrane region" description="Helical" evidence="4">
    <location>
        <begin position="259"/>
        <end position="280"/>
    </location>
</feature>
<dbReference type="InterPro" id="IPR020011">
    <property type="entry name" value="FimV_C"/>
</dbReference>
<organism evidence="6 7">
    <name type="scientific">Pseudoalteromonas nigrifaciens</name>
    <dbReference type="NCBI Taxonomy" id="28109"/>
    <lineage>
        <taxon>Bacteria</taxon>
        <taxon>Pseudomonadati</taxon>
        <taxon>Pseudomonadota</taxon>
        <taxon>Gammaproteobacteria</taxon>
        <taxon>Alteromonadales</taxon>
        <taxon>Pseudoalteromonadaceae</taxon>
        <taxon>Pseudoalteromonas</taxon>
    </lineage>
</organism>
<proteinExistence type="predicted"/>
<feature type="compositionally biased region" description="Acidic residues" evidence="3">
    <location>
        <begin position="914"/>
        <end position="935"/>
    </location>
</feature>
<feature type="region of interest" description="Disordered" evidence="3">
    <location>
        <begin position="964"/>
        <end position="987"/>
    </location>
</feature>
<keyword evidence="2" id="KW-0175">Coiled coil</keyword>
<feature type="compositionally biased region" description="Acidic residues" evidence="3">
    <location>
        <begin position="546"/>
        <end position="555"/>
    </location>
</feature>
<dbReference type="PROSITE" id="PS50005">
    <property type="entry name" value="TPR"/>
    <property type="match status" value="1"/>
</dbReference>
<dbReference type="InterPro" id="IPR038440">
    <property type="entry name" value="FimV_C_sf"/>
</dbReference>
<dbReference type="EMBL" id="CP011036">
    <property type="protein sequence ID" value="ASM54730.1"/>
    <property type="molecule type" value="Genomic_DNA"/>
</dbReference>
<feature type="region of interest" description="Disordered" evidence="3">
    <location>
        <begin position="1042"/>
        <end position="1074"/>
    </location>
</feature>
<feature type="repeat" description="TPR" evidence="1">
    <location>
        <begin position="1319"/>
        <end position="1352"/>
    </location>
</feature>
<feature type="region of interest" description="Disordered" evidence="3">
    <location>
        <begin position="880"/>
        <end position="947"/>
    </location>
</feature>
<dbReference type="NCBIfam" id="TIGR03505">
    <property type="entry name" value="FimV_core"/>
    <property type="match status" value="1"/>
</dbReference>
<accession>A0AAC9UGE0</accession>
<keyword evidence="4" id="KW-0472">Membrane</keyword>
<evidence type="ECO:0000256" key="2">
    <source>
        <dbReference type="SAM" id="Coils"/>
    </source>
</evidence>
<feature type="compositionally biased region" description="Acidic residues" evidence="3">
    <location>
        <begin position="1109"/>
        <end position="1119"/>
    </location>
</feature>
<evidence type="ECO:0000256" key="3">
    <source>
        <dbReference type="SAM" id="MobiDB-lite"/>
    </source>
</evidence>
<feature type="region of interest" description="Disordered" evidence="3">
    <location>
        <begin position="775"/>
        <end position="851"/>
    </location>
</feature>
<keyword evidence="5" id="KW-0732">Signal</keyword>
<feature type="compositionally biased region" description="Acidic residues" evidence="3">
    <location>
        <begin position="826"/>
        <end position="835"/>
    </location>
</feature>
<feature type="compositionally biased region" description="Acidic residues" evidence="3">
    <location>
        <begin position="800"/>
        <end position="819"/>
    </location>
</feature>